<evidence type="ECO:0000259" key="4">
    <source>
        <dbReference type="Pfam" id="PF22039"/>
    </source>
</evidence>
<dbReference type="GO" id="GO:0016810">
    <property type="term" value="F:hydrolase activity, acting on carbon-nitrogen (but not peptide) bonds"/>
    <property type="evidence" value="ECO:0007669"/>
    <property type="project" value="InterPro"/>
</dbReference>
<dbReference type="Gene3D" id="2.30.40.10">
    <property type="entry name" value="Urease, subunit C, domain 1"/>
    <property type="match status" value="1"/>
</dbReference>
<keyword evidence="6" id="KW-1185">Reference proteome</keyword>
<protein>
    <recommendedName>
        <fullName evidence="4">Aminodeoxyfutalosine deaminase/Imidazolonepropionase-like composite domain-containing protein</fullName>
    </recommendedName>
</protein>
<dbReference type="RefSeq" id="WP_073792972.1">
    <property type="nucleotide sequence ID" value="NZ_CP109290.1"/>
</dbReference>
<dbReference type="Pfam" id="PF22039">
    <property type="entry name" value="HUTI_composite_bact"/>
    <property type="match status" value="1"/>
</dbReference>
<keyword evidence="1" id="KW-0479">Metal-binding</keyword>
<evidence type="ECO:0000313" key="6">
    <source>
        <dbReference type="Proteomes" id="UP000186455"/>
    </source>
</evidence>
<keyword evidence="2" id="KW-0378">Hydrolase</keyword>
<proteinExistence type="predicted"/>
<evidence type="ECO:0000256" key="1">
    <source>
        <dbReference type="ARBA" id="ARBA00022723"/>
    </source>
</evidence>
<dbReference type="AlphaFoldDB" id="A0A1Q4V281"/>
<accession>A0A1Q4V281</accession>
<feature type="domain" description="Aminodeoxyfutalosine deaminase/Imidazolonepropionase-like composite" evidence="4">
    <location>
        <begin position="23"/>
        <end position="48"/>
    </location>
</feature>
<evidence type="ECO:0000256" key="2">
    <source>
        <dbReference type="ARBA" id="ARBA00022801"/>
    </source>
</evidence>
<dbReference type="InterPro" id="IPR011059">
    <property type="entry name" value="Metal-dep_hydrolase_composite"/>
</dbReference>
<dbReference type="InterPro" id="IPR054418">
    <property type="entry name" value="MQNX/HUTI_composite_N"/>
</dbReference>
<dbReference type="GeneID" id="96794345"/>
<reference evidence="5 6" key="1">
    <citation type="submission" date="2015-06" db="EMBL/GenBank/DDBJ databases">
        <title>Cloning and characterization of the uncialamcin biosynthetic gene cluster.</title>
        <authorList>
            <person name="Yan X."/>
            <person name="Huang T."/>
            <person name="Ge H."/>
            <person name="Shen B."/>
        </authorList>
    </citation>
    <scope>NUCLEOTIDE SEQUENCE [LARGE SCALE GENOMIC DNA]</scope>
    <source>
        <strain evidence="5 6">DCA2648</strain>
    </source>
</reference>
<dbReference type="Proteomes" id="UP000186455">
    <property type="component" value="Unassembled WGS sequence"/>
</dbReference>
<dbReference type="SUPFAM" id="SSF51338">
    <property type="entry name" value="Composite domain of metallo-dependent hydrolases"/>
    <property type="match status" value="1"/>
</dbReference>
<evidence type="ECO:0000313" key="5">
    <source>
        <dbReference type="EMBL" id="OKH91985.1"/>
    </source>
</evidence>
<dbReference type="GO" id="GO:0046872">
    <property type="term" value="F:metal ion binding"/>
    <property type="evidence" value="ECO:0007669"/>
    <property type="project" value="UniProtKB-KW"/>
</dbReference>
<evidence type="ECO:0000256" key="3">
    <source>
        <dbReference type="ARBA" id="ARBA00022833"/>
    </source>
</evidence>
<dbReference type="STRING" id="1048205.AB852_27495"/>
<keyword evidence="3" id="KW-0862">Zinc</keyword>
<dbReference type="EMBL" id="LFBV01000008">
    <property type="protein sequence ID" value="OKH91985.1"/>
    <property type="molecule type" value="Genomic_DNA"/>
</dbReference>
<sequence length="159" mass="16023">MLTLHTGRALVLSWDGGTPLPGGAVAVQGDRIAAVGTLDELRARFPQARVRSWPGVLGPGRTHGGALPAAPSPRERVHAVLKTGGVAVTAGAVTDPALRAAAARAGVLVLPAEQPVALAESGRADLAVFDADPGAPGRPAADAEAVVTVCAGRIVHRRH</sequence>
<organism evidence="5 6">
    <name type="scientific">Streptomyces uncialis</name>
    <dbReference type="NCBI Taxonomy" id="1048205"/>
    <lineage>
        <taxon>Bacteria</taxon>
        <taxon>Bacillati</taxon>
        <taxon>Actinomycetota</taxon>
        <taxon>Actinomycetes</taxon>
        <taxon>Kitasatosporales</taxon>
        <taxon>Streptomycetaceae</taxon>
        <taxon>Streptomyces</taxon>
    </lineage>
</organism>
<gene>
    <name evidence="5" type="ORF">AB852_27495</name>
</gene>
<comment type="caution">
    <text evidence="5">The sequence shown here is derived from an EMBL/GenBank/DDBJ whole genome shotgun (WGS) entry which is preliminary data.</text>
</comment>
<name>A0A1Q4V281_9ACTN</name>